<sequence>MSSSGSFKSTPLKSKASRSLTSNSPVSKTPEKHSSHLPNRARNRGVALSIKEIRQVAQTRSKAPADQIKSARKQILPCLAESPPPKAYCVRPDKLPEKYEMLCEFYNSLDSAIRLLRSKGSMSTFTNISPKIECLTDRRFSYGHLAQLKHVLPEAIEIKRMLVFDEMTSCMKPDLHVSIILDAIDFGDNSKSETKNLKLRKVFRARLVDYSKAHPEGDGIPEEDLPEPFNRPKQNLQPIMIKGPLASDASAVQGEVIQEEVQAHPFNQKKSNSKQALETLPGVVNDQLPVVASHVSRSFRKRFSLRTSSKAQEMCADKIASSGDTTFAPTPSPTMLLSKPTTSETHPTSCLPATPVKKLNPLKTEYESPMKTGSIQSTPVKLASTPARLMSVTPTLQPQKRCYMSPDEVSVTSSNKLVRRPPRTRSLKFDTPLKEENVVGEVHGMEGKPVDNDEDDVLSILPESLRHSIKEKERKALEERDPAISQAKRRQRMIACLPKLFNMIHYLFQSIKRSVITKEELMHKLIAGHCDIADRGEVEEQLKLLQELAPEWIYEKMASAGDSLVCINKVSSPELIRMRLQEAK</sequence>
<dbReference type="PANTHER" id="PTHR28637:SF1">
    <property type="entry name" value="DNA REPLICATION FACTOR CDT1"/>
    <property type="match status" value="1"/>
</dbReference>
<dbReference type="Gene3D" id="1.10.10.1420">
    <property type="entry name" value="DNA replication factor Cdt1, C-terminal WH domain"/>
    <property type="match status" value="1"/>
</dbReference>
<dbReference type="EMBL" id="BSYR01000054">
    <property type="protein sequence ID" value="GMJ09075.1"/>
    <property type="molecule type" value="Genomic_DNA"/>
</dbReference>
<dbReference type="CDD" id="cd08674">
    <property type="entry name" value="Cdt1_m"/>
    <property type="match status" value="1"/>
</dbReference>
<dbReference type="OrthoDB" id="341730at2759"/>
<dbReference type="SMART" id="SM01075">
    <property type="entry name" value="CDT1"/>
    <property type="match status" value="1"/>
</dbReference>
<dbReference type="Pfam" id="PF08839">
    <property type="entry name" value="CDT1"/>
    <property type="match status" value="1"/>
</dbReference>
<accession>A0A9W7J848</accession>
<feature type="compositionally biased region" description="Polar residues" evidence="3">
    <location>
        <begin position="1"/>
        <end position="27"/>
    </location>
</feature>
<name>A0A9W7J848_HIBTR</name>
<dbReference type="InterPro" id="IPR014939">
    <property type="entry name" value="CDT1_Gemini-bd-like"/>
</dbReference>
<evidence type="ECO:0000313" key="6">
    <source>
        <dbReference type="Proteomes" id="UP001165190"/>
    </source>
</evidence>
<evidence type="ECO:0000259" key="4">
    <source>
        <dbReference type="SMART" id="SM01075"/>
    </source>
</evidence>
<dbReference type="GO" id="GO:0005634">
    <property type="term" value="C:nucleus"/>
    <property type="evidence" value="ECO:0007669"/>
    <property type="project" value="TreeGrafter"/>
</dbReference>
<dbReference type="GO" id="GO:0070182">
    <property type="term" value="F:DNA polymerase binding"/>
    <property type="evidence" value="ECO:0007669"/>
    <property type="project" value="TreeGrafter"/>
</dbReference>
<feature type="compositionally biased region" description="Polar residues" evidence="3">
    <location>
        <begin position="322"/>
        <end position="348"/>
    </location>
</feature>
<dbReference type="CDD" id="cd08767">
    <property type="entry name" value="Cdt1_c"/>
    <property type="match status" value="1"/>
</dbReference>
<dbReference type="GO" id="GO:0000278">
    <property type="term" value="P:mitotic cell cycle"/>
    <property type="evidence" value="ECO:0007669"/>
    <property type="project" value="TreeGrafter"/>
</dbReference>
<dbReference type="InterPro" id="IPR038090">
    <property type="entry name" value="Cdt1_C_WH_dom_sf"/>
</dbReference>
<evidence type="ECO:0000313" key="5">
    <source>
        <dbReference type="EMBL" id="GMJ09075.1"/>
    </source>
</evidence>
<dbReference type="FunFam" id="1.10.10.1420:FF:000003">
    <property type="entry name" value="CDT1-like protein a chloroplastic"/>
    <property type="match status" value="1"/>
</dbReference>
<dbReference type="GO" id="GO:0030174">
    <property type="term" value="P:regulation of DNA-templated DNA replication initiation"/>
    <property type="evidence" value="ECO:0007669"/>
    <property type="project" value="InterPro"/>
</dbReference>
<dbReference type="GO" id="GO:0003677">
    <property type="term" value="F:DNA binding"/>
    <property type="evidence" value="ECO:0007669"/>
    <property type="project" value="InterPro"/>
</dbReference>
<proteinExistence type="inferred from homology"/>
<keyword evidence="2" id="KW-0131">Cell cycle</keyword>
<feature type="domain" description="CDT1 Geminin-binding" evidence="4">
    <location>
        <begin position="95"/>
        <end position="227"/>
    </location>
</feature>
<comment type="caution">
    <text evidence="5">The sequence shown here is derived from an EMBL/GenBank/DDBJ whole genome shotgun (WGS) entry which is preliminary data.</text>
</comment>
<dbReference type="AlphaFoldDB" id="A0A9W7J848"/>
<keyword evidence="6" id="KW-1185">Reference proteome</keyword>
<dbReference type="PANTHER" id="PTHR28637">
    <property type="entry name" value="DNA REPLICATION FACTOR CDT1"/>
    <property type="match status" value="1"/>
</dbReference>
<evidence type="ECO:0000256" key="1">
    <source>
        <dbReference type="ARBA" id="ARBA00008356"/>
    </source>
</evidence>
<evidence type="ECO:0000256" key="3">
    <source>
        <dbReference type="SAM" id="MobiDB-lite"/>
    </source>
</evidence>
<dbReference type="Proteomes" id="UP001165190">
    <property type="component" value="Unassembled WGS sequence"/>
</dbReference>
<reference evidence="5" key="1">
    <citation type="submission" date="2023-05" db="EMBL/GenBank/DDBJ databases">
        <title>Genome and transcriptome analyses reveal genes involved in the formation of fine ridges on petal epidermal cells in Hibiscus trionum.</title>
        <authorList>
            <person name="Koshimizu S."/>
            <person name="Masuda S."/>
            <person name="Ishii T."/>
            <person name="Shirasu K."/>
            <person name="Hoshino A."/>
            <person name="Arita M."/>
        </authorList>
    </citation>
    <scope>NUCLEOTIDE SEQUENCE</scope>
    <source>
        <strain evidence="5">Hamamatsu line</strain>
    </source>
</reference>
<protein>
    <submittedName>
        <fullName evidence="5">ARABIDOPSIS HOMOLOG OF YEAST CDT1, homolog of yeast CDT1 A, ARABIDOPSIS HOMOLOG OF YEAST CDT1 A</fullName>
    </submittedName>
</protein>
<gene>
    <name evidence="5" type="ORF">HRI_004576700</name>
</gene>
<dbReference type="Pfam" id="PF16679">
    <property type="entry name" value="CDT1_C"/>
    <property type="match status" value="1"/>
</dbReference>
<dbReference type="InterPro" id="IPR032054">
    <property type="entry name" value="Cdt1_C"/>
</dbReference>
<dbReference type="GO" id="GO:0071163">
    <property type="term" value="P:DNA replication preinitiation complex assembly"/>
    <property type="evidence" value="ECO:0007669"/>
    <property type="project" value="InterPro"/>
</dbReference>
<organism evidence="5 6">
    <name type="scientific">Hibiscus trionum</name>
    <name type="common">Flower of an hour</name>
    <dbReference type="NCBI Taxonomy" id="183268"/>
    <lineage>
        <taxon>Eukaryota</taxon>
        <taxon>Viridiplantae</taxon>
        <taxon>Streptophyta</taxon>
        <taxon>Embryophyta</taxon>
        <taxon>Tracheophyta</taxon>
        <taxon>Spermatophyta</taxon>
        <taxon>Magnoliopsida</taxon>
        <taxon>eudicotyledons</taxon>
        <taxon>Gunneridae</taxon>
        <taxon>Pentapetalae</taxon>
        <taxon>rosids</taxon>
        <taxon>malvids</taxon>
        <taxon>Malvales</taxon>
        <taxon>Malvaceae</taxon>
        <taxon>Malvoideae</taxon>
        <taxon>Hibiscus</taxon>
    </lineage>
</organism>
<comment type="similarity">
    <text evidence="1">Belongs to the Cdt1 family.</text>
</comment>
<dbReference type="GO" id="GO:0000076">
    <property type="term" value="P:DNA replication checkpoint signaling"/>
    <property type="evidence" value="ECO:0007669"/>
    <property type="project" value="TreeGrafter"/>
</dbReference>
<dbReference type="InterPro" id="IPR045173">
    <property type="entry name" value="Cdt1"/>
</dbReference>
<dbReference type="InterPro" id="IPR036390">
    <property type="entry name" value="WH_DNA-bd_sf"/>
</dbReference>
<evidence type="ECO:0000256" key="2">
    <source>
        <dbReference type="ARBA" id="ARBA00023306"/>
    </source>
</evidence>
<dbReference type="SUPFAM" id="SSF46785">
    <property type="entry name" value="Winged helix' DNA-binding domain"/>
    <property type="match status" value="1"/>
</dbReference>
<feature type="region of interest" description="Disordered" evidence="3">
    <location>
        <begin position="1"/>
        <end position="45"/>
    </location>
</feature>
<feature type="region of interest" description="Disordered" evidence="3">
    <location>
        <begin position="322"/>
        <end position="356"/>
    </location>
</feature>